<keyword evidence="1" id="KW-0812">Transmembrane</keyword>
<sequence length="156" mass="17900">MNHLIKIKSDNLFPAHFQILGGLLLFMAVLLLFGAVYWSPILLLIGGVILTTHSGVEFDTASRRYRNFHSVFYIKFGEWIKYDRAVKIYINRLQTSQYIYTRVNVGSTIRKESYAAYLKLSDDTKLYLSSNEDKDNLKIKIVPVAEIFGLDVIDNG</sequence>
<accession>A0A1M6L7F1</accession>
<dbReference type="Proteomes" id="UP000184474">
    <property type="component" value="Unassembled WGS sequence"/>
</dbReference>
<evidence type="ECO:0000313" key="2">
    <source>
        <dbReference type="EMBL" id="SHJ67133.1"/>
    </source>
</evidence>
<keyword evidence="3" id="KW-1185">Reference proteome</keyword>
<protein>
    <submittedName>
        <fullName evidence="2">Uncharacterized protein</fullName>
    </submittedName>
</protein>
<evidence type="ECO:0000256" key="1">
    <source>
        <dbReference type="SAM" id="Phobius"/>
    </source>
</evidence>
<dbReference type="RefSeq" id="WP_073119656.1">
    <property type="nucleotide sequence ID" value="NZ_FRAA01000001.1"/>
</dbReference>
<organism evidence="2 3">
    <name type="scientific">Reichenbachiella agariperforans</name>
    <dbReference type="NCBI Taxonomy" id="156994"/>
    <lineage>
        <taxon>Bacteria</taxon>
        <taxon>Pseudomonadati</taxon>
        <taxon>Bacteroidota</taxon>
        <taxon>Cytophagia</taxon>
        <taxon>Cytophagales</taxon>
        <taxon>Reichenbachiellaceae</taxon>
        <taxon>Reichenbachiella</taxon>
    </lineage>
</organism>
<name>A0A1M6L7F1_REIAG</name>
<reference evidence="3" key="1">
    <citation type="submission" date="2016-11" db="EMBL/GenBank/DDBJ databases">
        <authorList>
            <person name="Varghese N."/>
            <person name="Submissions S."/>
        </authorList>
    </citation>
    <scope>NUCLEOTIDE SEQUENCE [LARGE SCALE GENOMIC DNA]</scope>
    <source>
        <strain evidence="3">DSM 26134</strain>
    </source>
</reference>
<gene>
    <name evidence="2" type="ORF">SAMN04488028_101856</name>
</gene>
<keyword evidence="1" id="KW-1133">Transmembrane helix</keyword>
<evidence type="ECO:0000313" key="3">
    <source>
        <dbReference type="Proteomes" id="UP000184474"/>
    </source>
</evidence>
<keyword evidence="1" id="KW-0472">Membrane</keyword>
<dbReference type="AlphaFoldDB" id="A0A1M6L7F1"/>
<feature type="transmembrane region" description="Helical" evidence="1">
    <location>
        <begin position="12"/>
        <end position="31"/>
    </location>
</feature>
<proteinExistence type="predicted"/>
<dbReference type="EMBL" id="FRAA01000001">
    <property type="protein sequence ID" value="SHJ67133.1"/>
    <property type="molecule type" value="Genomic_DNA"/>
</dbReference>